<dbReference type="SUPFAM" id="SSF64376">
    <property type="entry name" value="YlxR-like"/>
    <property type="match status" value="1"/>
</dbReference>
<dbReference type="InterPro" id="IPR035931">
    <property type="entry name" value="YlxR-like_sf"/>
</dbReference>
<dbReference type="Gene3D" id="3.30.1230.10">
    <property type="entry name" value="YlxR-like"/>
    <property type="match status" value="1"/>
</dbReference>
<dbReference type="RefSeq" id="WP_148809388.1">
    <property type="nucleotide sequence ID" value="NZ_CP042243.1"/>
</dbReference>
<dbReference type="Pfam" id="PF04296">
    <property type="entry name" value="YlxR"/>
    <property type="match status" value="1"/>
</dbReference>
<evidence type="ECO:0000313" key="3">
    <source>
        <dbReference type="Proteomes" id="UP000324646"/>
    </source>
</evidence>
<protein>
    <submittedName>
        <fullName evidence="2">YlxR family protein</fullName>
    </submittedName>
</protein>
<dbReference type="Proteomes" id="UP000324646">
    <property type="component" value="Chromosome"/>
</dbReference>
<dbReference type="EMBL" id="CP042243">
    <property type="protein sequence ID" value="QEK12233.1"/>
    <property type="molecule type" value="Genomic_DNA"/>
</dbReference>
<dbReference type="InterPro" id="IPR007393">
    <property type="entry name" value="YlxR_dom"/>
</dbReference>
<feature type="domain" description="YlxR" evidence="1">
    <location>
        <begin position="9"/>
        <end position="82"/>
    </location>
</feature>
<reference evidence="2 3" key="1">
    <citation type="submission" date="2019-07" db="EMBL/GenBank/DDBJ databases">
        <title>Complete genome of Crassaminicella thermophila SY095.</title>
        <authorList>
            <person name="Li X."/>
        </authorList>
    </citation>
    <scope>NUCLEOTIDE SEQUENCE [LARGE SCALE GENOMIC DNA]</scope>
    <source>
        <strain evidence="2 3">SY095</strain>
    </source>
</reference>
<name>A0A5C0SCD3_CRATE</name>
<accession>A0A5C0SCD3</accession>
<sequence>MKKRKIPLRQCIGCMSQKPKKELIRIVKSKDGEIKLDMTGKAHGRGAYICNDVECFKKMHKKKALNKAFQQEVNEEIYNQLQEELIKNE</sequence>
<dbReference type="OrthoDB" id="9813251at2"/>
<dbReference type="AlphaFoldDB" id="A0A5C0SCD3"/>
<dbReference type="KEGG" id="crs:FQB35_07510"/>
<dbReference type="PANTHER" id="PTHR34215">
    <property type="entry name" value="BLL0784 PROTEIN"/>
    <property type="match status" value="1"/>
</dbReference>
<proteinExistence type="predicted"/>
<evidence type="ECO:0000313" key="2">
    <source>
        <dbReference type="EMBL" id="QEK12233.1"/>
    </source>
</evidence>
<dbReference type="CDD" id="cd00279">
    <property type="entry name" value="YlxR"/>
    <property type="match status" value="1"/>
</dbReference>
<keyword evidence="3" id="KW-1185">Reference proteome</keyword>
<organism evidence="2 3">
    <name type="scientific">Crassaminicella thermophila</name>
    <dbReference type="NCBI Taxonomy" id="2599308"/>
    <lineage>
        <taxon>Bacteria</taxon>
        <taxon>Bacillati</taxon>
        <taxon>Bacillota</taxon>
        <taxon>Clostridia</taxon>
        <taxon>Eubacteriales</taxon>
        <taxon>Clostridiaceae</taxon>
        <taxon>Crassaminicella</taxon>
    </lineage>
</organism>
<evidence type="ECO:0000259" key="1">
    <source>
        <dbReference type="Pfam" id="PF04296"/>
    </source>
</evidence>
<gene>
    <name evidence="2" type="ORF">FQB35_07510</name>
</gene>
<dbReference type="PANTHER" id="PTHR34215:SF1">
    <property type="entry name" value="YLXR DOMAIN-CONTAINING PROTEIN"/>
    <property type="match status" value="1"/>
</dbReference>
<dbReference type="NCBIfam" id="NF047356">
    <property type="entry name" value="RNA_bind_RnpM"/>
    <property type="match status" value="1"/>
</dbReference>
<dbReference type="InterPro" id="IPR037465">
    <property type="entry name" value="YlxR"/>
</dbReference>